<sequence length="130" mass="14639">MRIHAGRTPVVALSGRGKRLDKILWTLLHEVAHVVLGHVSAQIVVEVLEEDDDPDDTERQADEQAGQWLMPRPLPRTPDRVSAGWVQAQAAERGLAPIVIVGHLQKRKVLDWRTTLARNAPNVDEILRNW</sequence>
<dbReference type="Proteomes" id="UP000292385">
    <property type="component" value="Unassembled WGS sequence"/>
</dbReference>
<organism evidence="2 3">
    <name type="scientific">Kribbella speibonae</name>
    <dbReference type="NCBI Taxonomy" id="1572660"/>
    <lineage>
        <taxon>Bacteria</taxon>
        <taxon>Bacillati</taxon>
        <taxon>Actinomycetota</taxon>
        <taxon>Actinomycetes</taxon>
        <taxon>Propionibacteriales</taxon>
        <taxon>Kribbellaceae</taxon>
        <taxon>Kribbella</taxon>
    </lineage>
</organism>
<comment type="caution">
    <text evidence="2">The sequence shown here is derived from an EMBL/GenBank/DDBJ whole genome shotgun (WGS) entry which is preliminary data.</text>
</comment>
<reference evidence="2 3" key="1">
    <citation type="submission" date="2019-02" db="EMBL/GenBank/DDBJ databases">
        <title>Kribbella capetownensis sp. nov. and Kribbella speibonae sp. nov., isolated from soil.</title>
        <authorList>
            <person name="Curtis S.M."/>
            <person name="Norton I."/>
            <person name="Everest G.J."/>
            <person name="Meyers P.R."/>
        </authorList>
    </citation>
    <scope>NUCLEOTIDE SEQUENCE [LARGE SCALE GENOMIC DNA]</scope>
    <source>
        <strain evidence="2 3">SK5</strain>
    </source>
</reference>
<feature type="region of interest" description="Disordered" evidence="1">
    <location>
        <begin position="49"/>
        <end position="74"/>
    </location>
</feature>
<accession>A0ABY2A4I0</accession>
<dbReference type="RefSeq" id="WP_131463691.1">
    <property type="nucleotide sequence ID" value="NZ_SJJY01000005.1"/>
</dbReference>
<evidence type="ECO:0000313" key="2">
    <source>
        <dbReference type="EMBL" id="TCC21918.1"/>
    </source>
</evidence>
<name>A0ABY2A4I0_9ACTN</name>
<evidence type="ECO:0008006" key="4">
    <source>
        <dbReference type="Google" id="ProtNLM"/>
    </source>
</evidence>
<evidence type="ECO:0000256" key="1">
    <source>
        <dbReference type="SAM" id="MobiDB-lite"/>
    </source>
</evidence>
<keyword evidence="3" id="KW-1185">Reference proteome</keyword>
<gene>
    <name evidence="2" type="ORF">E0H58_23845</name>
</gene>
<proteinExistence type="predicted"/>
<evidence type="ECO:0000313" key="3">
    <source>
        <dbReference type="Proteomes" id="UP000292385"/>
    </source>
</evidence>
<dbReference type="EMBL" id="SJJY01000005">
    <property type="protein sequence ID" value="TCC21918.1"/>
    <property type="molecule type" value="Genomic_DNA"/>
</dbReference>
<protein>
    <recommendedName>
        <fullName evidence="4">ImmA/IrrE family metallo-endopeptidase</fullName>
    </recommendedName>
</protein>